<gene>
    <name evidence="8" type="ORF">ONE63_003239</name>
</gene>
<evidence type="ECO:0000313" key="9">
    <source>
        <dbReference type="Proteomes" id="UP001075354"/>
    </source>
</evidence>
<dbReference type="GO" id="GO:0008270">
    <property type="term" value="F:zinc ion binding"/>
    <property type="evidence" value="ECO:0007669"/>
    <property type="project" value="UniProtKB-KW"/>
</dbReference>
<dbReference type="PROSITE" id="PS50865">
    <property type="entry name" value="ZF_MYND_2"/>
    <property type="match status" value="1"/>
</dbReference>
<feature type="domain" description="Tudor" evidence="6">
    <location>
        <begin position="825"/>
        <end position="883"/>
    </location>
</feature>
<feature type="compositionally biased region" description="Polar residues" evidence="5">
    <location>
        <begin position="352"/>
        <end position="361"/>
    </location>
</feature>
<feature type="compositionally biased region" description="Basic and acidic residues" evidence="5">
    <location>
        <begin position="435"/>
        <end position="449"/>
    </location>
</feature>
<dbReference type="Pfam" id="PF00567">
    <property type="entry name" value="TUDOR"/>
    <property type="match status" value="2"/>
</dbReference>
<proteinExistence type="predicted"/>
<keyword evidence="2 4" id="KW-0863">Zinc-finger</keyword>
<feature type="domain" description="Tudor" evidence="6">
    <location>
        <begin position="576"/>
        <end position="637"/>
    </location>
</feature>
<dbReference type="GO" id="GO:0005737">
    <property type="term" value="C:cytoplasm"/>
    <property type="evidence" value="ECO:0007669"/>
    <property type="project" value="UniProtKB-ARBA"/>
</dbReference>
<dbReference type="Gene3D" id="2.40.50.90">
    <property type="match status" value="1"/>
</dbReference>
<feature type="region of interest" description="Disordered" evidence="5">
    <location>
        <begin position="466"/>
        <end position="485"/>
    </location>
</feature>
<feature type="region of interest" description="Disordered" evidence="5">
    <location>
        <begin position="249"/>
        <end position="461"/>
    </location>
</feature>
<evidence type="ECO:0000256" key="1">
    <source>
        <dbReference type="ARBA" id="ARBA00022723"/>
    </source>
</evidence>
<evidence type="ECO:0000256" key="5">
    <source>
        <dbReference type="SAM" id="MobiDB-lite"/>
    </source>
</evidence>
<evidence type="ECO:0000256" key="2">
    <source>
        <dbReference type="ARBA" id="ARBA00022771"/>
    </source>
</evidence>
<dbReference type="Gene3D" id="6.10.140.2220">
    <property type="match status" value="1"/>
</dbReference>
<keyword evidence="9" id="KW-1185">Reference proteome</keyword>
<organism evidence="8 9">
    <name type="scientific">Megalurothrips usitatus</name>
    <name type="common">bean blossom thrips</name>
    <dbReference type="NCBI Taxonomy" id="439358"/>
    <lineage>
        <taxon>Eukaryota</taxon>
        <taxon>Metazoa</taxon>
        <taxon>Ecdysozoa</taxon>
        <taxon>Arthropoda</taxon>
        <taxon>Hexapoda</taxon>
        <taxon>Insecta</taxon>
        <taxon>Pterygota</taxon>
        <taxon>Neoptera</taxon>
        <taxon>Paraneoptera</taxon>
        <taxon>Thysanoptera</taxon>
        <taxon>Terebrantia</taxon>
        <taxon>Thripoidea</taxon>
        <taxon>Thripidae</taxon>
        <taxon>Megalurothrips</taxon>
    </lineage>
</organism>
<dbReference type="AlphaFoldDB" id="A0AAV7XB43"/>
<feature type="region of interest" description="Disordered" evidence="5">
    <location>
        <begin position="151"/>
        <end position="175"/>
    </location>
</feature>
<protein>
    <recommendedName>
        <fullName evidence="10">Tudor domain-containing protein 1</fullName>
    </recommendedName>
</protein>
<comment type="caution">
    <text evidence="8">The sequence shown here is derived from an EMBL/GenBank/DDBJ whole genome shotgun (WGS) entry which is preliminary data.</text>
</comment>
<sequence length="940" mass="101035">MNAYGYGGDARYFRNGTAFVINEVPMGLTPEDVFEEFSPFGHIRDIAVEPTGIIIDYFSLHGAVLAERYAEKTIGPAIPTGPGPVMGSLMGGMVGPMGTPMGAPMGGQMWGMQRTGRPQVSSAMDGVGLKRCAPRFGSNLPTIKVVAGGDGSRSVSSAPVVPNGPGPAETESVDGDNINAGGVGYTLEIKNCTLCQKRTSFTCGRCGAFYCSRECQTQDWPAHKTQCNNNMPQLNFAGKKHITEIEIVQYNESSNPDQVRDEFGERRSSRQQGDRNSPRDGGRSERLSGRDQNDWAAQSGSRPGGDRYDGRDHRASSDQSRGQKNDQSERSGFGDHDRRNDRSVFGDRQSDRSGFSGPNSRQNDRPGYGGSNNRQNDRPAFNNRQDRPGSGRQSDSSGFGGRQNDRPTDGQGFSDRRGDRQNDQKGGGRGFSFDKQNKPGESAKIEDSLRSTGDASASVQTGNEIEADRGAEQAPSPSSSTGPVRKVTSLMDKLKMTAPAVSVAITSPEVESNGPVARTIKPPYVDIPSGGLVTVTHIADATVYVSSRSGTNMELLLRLLADLKSHSETAKPLQNPPKKREFLAAKFSLDGNYYRAVAERRVDKVEQKYEVLFVDFGNSEVVALDAMIPLSDELASVPLMAVPISMLNVREKLFSLPSVEKRLKEYVVNETQLTLEYSGAVADGVILRESDGSSVNEKLVSASVPAPAPEPVAVPAPVAAPVPAQVPTPAPVVAPTPVPTPKPAAVPAPAPAPVPTPAPAAVAKFTLDHIQYVPFPEVGATLDVMINCVLDGGVLMACPADPEAITAVEKLTVALQDLAAGPPYRPEESELCVAKWSDGCWYRAVVMGVEDKDIFEVMFLEYGNIDKVQLSDIRCFTEELMKVPALSSICFLHGVELDDPQIELLKSSATNAMVSATVREKTEESIRLDIPELLKLLVAK</sequence>
<dbReference type="InterPro" id="IPR002893">
    <property type="entry name" value="Znf_MYND"/>
</dbReference>
<dbReference type="PANTHER" id="PTHR16442">
    <property type="entry name" value="RING FINGER PROTEIN 17"/>
    <property type="match status" value="1"/>
</dbReference>
<feature type="compositionally biased region" description="Basic and acidic residues" evidence="5">
    <location>
        <begin position="258"/>
        <end position="293"/>
    </location>
</feature>
<evidence type="ECO:0000313" key="8">
    <source>
        <dbReference type="EMBL" id="KAJ1521587.1"/>
    </source>
</evidence>
<evidence type="ECO:0000256" key="3">
    <source>
        <dbReference type="ARBA" id="ARBA00022833"/>
    </source>
</evidence>
<feature type="compositionally biased region" description="Polar residues" evidence="5">
    <location>
        <begin position="450"/>
        <end position="461"/>
    </location>
</feature>
<dbReference type="InterPro" id="IPR002999">
    <property type="entry name" value="Tudor"/>
</dbReference>
<dbReference type="SUPFAM" id="SSF63748">
    <property type="entry name" value="Tudor/PWWP/MBT"/>
    <property type="match status" value="2"/>
</dbReference>
<dbReference type="Gene3D" id="2.30.30.140">
    <property type="match status" value="2"/>
</dbReference>
<dbReference type="SUPFAM" id="SSF144232">
    <property type="entry name" value="HIT/MYND zinc finger-like"/>
    <property type="match status" value="1"/>
</dbReference>
<dbReference type="Proteomes" id="UP001075354">
    <property type="component" value="Chromosome 13"/>
</dbReference>
<evidence type="ECO:0000259" key="6">
    <source>
        <dbReference type="PROSITE" id="PS50304"/>
    </source>
</evidence>
<dbReference type="PANTHER" id="PTHR16442:SF1">
    <property type="entry name" value="RING FINGER PROTEIN 17"/>
    <property type="match status" value="1"/>
</dbReference>
<dbReference type="InterPro" id="IPR035437">
    <property type="entry name" value="SNase_OB-fold_sf"/>
</dbReference>
<evidence type="ECO:0008006" key="10">
    <source>
        <dbReference type="Google" id="ProtNLM"/>
    </source>
</evidence>
<dbReference type="PROSITE" id="PS50304">
    <property type="entry name" value="TUDOR"/>
    <property type="match status" value="2"/>
</dbReference>
<accession>A0AAV7XB43</accession>
<dbReference type="Pfam" id="PF01753">
    <property type="entry name" value="zf-MYND"/>
    <property type="match status" value="1"/>
</dbReference>
<dbReference type="EMBL" id="JAPTSV010000013">
    <property type="protein sequence ID" value="KAJ1521587.1"/>
    <property type="molecule type" value="Genomic_DNA"/>
</dbReference>
<dbReference type="FunFam" id="2.30.30.140:FF:000018">
    <property type="entry name" value="Serine/threonine-protein kinase 31"/>
    <property type="match status" value="1"/>
</dbReference>
<evidence type="ECO:0000256" key="4">
    <source>
        <dbReference type="PROSITE-ProRule" id="PRU00134"/>
    </source>
</evidence>
<name>A0AAV7XB43_9NEOP</name>
<keyword evidence="1" id="KW-0479">Metal-binding</keyword>
<evidence type="ECO:0000259" key="7">
    <source>
        <dbReference type="PROSITE" id="PS50865"/>
    </source>
</evidence>
<feature type="compositionally biased region" description="Basic and acidic residues" evidence="5">
    <location>
        <begin position="304"/>
        <end position="351"/>
    </location>
</feature>
<feature type="compositionally biased region" description="Basic and acidic residues" evidence="5">
    <location>
        <begin position="403"/>
        <end position="423"/>
    </location>
</feature>
<feature type="domain" description="MYND-type" evidence="7">
    <location>
        <begin position="192"/>
        <end position="227"/>
    </location>
</feature>
<reference evidence="8" key="1">
    <citation type="submission" date="2022-12" db="EMBL/GenBank/DDBJ databases">
        <title>Chromosome-level genome assembly of the bean flower thrips Megalurothrips usitatus.</title>
        <authorList>
            <person name="Ma L."/>
            <person name="Liu Q."/>
            <person name="Li H."/>
            <person name="Cai W."/>
        </authorList>
    </citation>
    <scope>NUCLEOTIDE SEQUENCE</scope>
    <source>
        <strain evidence="8">Cailab_2022a</strain>
    </source>
</reference>
<dbReference type="SMART" id="SM00333">
    <property type="entry name" value="TUDOR"/>
    <property type="match status" value="2"/>
</dbReference>
<keyword evidence="3" id="KW-0862">Zinc</keyword>